<evidence type="ECO:0008006" key="4">
    <source>
        <dbReference type="Google" id="ProtNLM"/>
    </source>
</evidence>
<comment type="caution">
    <text evidence="2">The sequence shown here is derived from an EMBL/GenBank/DDBJ whole genome shotgun (WGS) entry which is preliminary data.</text>
</comment>
<evidence type="ECO:0000256" key="1">
    <source>
        <dbReference type="SAM" id="Phobius"/>
    </source>
</evidence>
<keyword evidence="3" id="KW-1185">Reference proteome</keyword>
<accession>A0ABU0M596</accession>
<name>A0ABU0M596_9HYPH</name>
<evidence type="ECO:0000313" key="2">
    <source>
        <dbReference type="EMBL" id="MDQ0516107.1"/>
    </source>
</evidence>
<proteinExistence type="predicted"/>
<reference evidence="2 3" key="1">
    <citation type="submission" date="2023-07" db="EMBL/GenBank/DDBJ databases">
        <title>Genomic Encyclopedia of Type Strains, Phase IV (KMG-IV): sequencing the most valuable type-strain genomes for metagenomic binning, comparative biology and taxonomic classification.</title>
        <authorList>
            <person name="Goeker M."/>
        </authorList>
    </citation>
    <scope>NUCLEOTIDE SEQUENCE [LARGE SCALE GENOMIC DNA]</scope>
    <source>
        <strain evidence="2 3">B1-1</strain>
    </source>
</reference>
<sequence length="100" mass="10829">MLDIGRTRGFAWCGGVEIEASPPLSAVRRQADIRRRDGERADIPRRFRPRLAAGFDDAVDEGLSDFDRMAPRVSVALMIALAALFLVASFLSLLAAVLGG</sequence>
<dbReference type="Proteomes" id="UP001223743">
    <property type="component" value="Unassembled WGS sequence"/>
</dbReference>
<evidence type="ECO:0000313" key="3">
    <source>
        <dbReference type="Proteomes" id="UP001223743"/>
    </source>
</evidence>
<keyword evidence="1" id="KW-0812">Transmembrane</keyword>
<protein>
    <recommendedName>
        <fullName evidence="4">DUF2970 domain-containing protein</fullName>
    </recommendedName>
</protein>
<gene>
    <name evidence="2" type="ORF">QO015_001720</name>
</gene>
<dbReference type="RefSeq" id="WP_266280038.1">
    <property type="nucleotide sequence ID" value="NZ_JAPKNF010000001.1"/>
</dbReference>
<keyword evidence="1" id="KW-1133">Transmembrane helix</keyword>
<feature type="transmembrane region" description="Helical" evidence="1">
    <location>
        <begin position="75"/>
        <end position="98"/>
    </location>
</feature>
<keyword evidence="1" id="KW-0472">Membrane</keyword>
<organism evidence="2 3">
    <name type="scientific">Kaistia geumhonensis</name>
    <dbReference type="NCBI Taxonomy" id="410839"/>
    <lineage>
        <taxon>Bacteria</taxon>
        <taxon>Pseudomonadati</taxon>
        <taxon>Pseudomonadota</taxon>
        <taxon>Alphaproteobacteria</taxon>
        <taxon>Hyphomicrobiales</taxon>
        <taxon>Kaistiaceae</taxon>
        <taxon>Kaistia</taxon>
    </lineage>
</organism>
<dbReference type="EMBL" id="JAUSWJ010000001">
    <property type="protein sequence ID" value="MDQ0516107.1"/>
    <property type="molecule type" value="Genomic_DNA"/>
</dbReference>